<proteinExistence type="predicted"/>
<protein>
    <submittedName>
        <fullName evidence="3">Tetratricopeptide repeat protein</fullName>
    </submittedName>
</protein>
<dbReference type="SMART" id="SM00028">
    <property type="entry name" value="TPR"/>
    <property type="match status" value="2"/>
</dbReference>
<dbReference type="Gene3D" id="1.25.40.10">
    <property type="entry name" value="Tetratricopeptide repeat domain"/>
    <property type="match status" value="1"/>
</dbReference>
<evidence type="ECO:0000256" key="1">
    <source>
        <dbReference type="PROSITE-ProRule" id="PRU00339"/>
    </source>
</evidence>
<evidence type="ECO:0000313" key="4">
    <source>
        <dbReference type="Proteomes" id="UP000218542"/>
    </source>
</evidence>
<evidence type="ECO:0000256" key="2">
    <source>
        <dbReference type="SAM" id="Coils"/>
    </source>
</evidence>
<accession>A0A286TTU7</accession>
<dbReference type="OrthoDB" id="9813254at2"/>
<dbReference type="RefSeq" id="WP_096892426.1">
    <property type="nucleotide sequence ID" value="NZ_BAOS01000001.1"/>
</dbReference>
<organism evidence="3 4">
    <name type="scientific">Candidatus Scalindua japonica</name>
    <dbReference type="NCBI Taxonomy" id="1284222"/>
    <lineage>
        <taxon>Bacteria</taxon>
        <taxon>Pseudomonadati</taxon>
        <taxon>Planctomycetota</taxon>
        <taxon>Candidatus Brocadiia</taxon>
        <taxon>Candidatus Brocadiales</taxon>
        <taxon>Candidatus Scalinduaceae</taxon>
        <taxon>Candidatus Scalindua</taxon>
    </lineage>
</organism>
<feature type="coiled-coil region" evidence="2">
    <location>
        <begin position="84"/>
        <end position="111"/>
    </location>
</feature>
<dbReference type="EMBL" id="BAOS01000001">
    <property type="protein sequence ID" value="GAX59294.1"/>
    <property type="molecule type" value="Genomic_DNA"/>
</dbReference>
<reference evidence="4" key="1">
    <citation type="journal article" date="2017" name="Environ. Microbiol. Rep.">
        <title>Genetic Diversity of Marine Anaerobic Ammonium-Oxidizing Bacteria as Revealed by Genomic and Proteomic Analyses of 'Candidatus Scalindua japonica'.</title>
        <authorList>
            <person name="Oshiki M."/>
            <person name="Mizuto K."/>
            <person name="Kimura Z."/>
            <person name="Kindaichi T."/>
            <person name="Satoh H."/>
            <person name="Okabe S."/>
        </authorList>
    </citation>
    <scope>NUCLEOTIDE SEQUENCE [LARGE SCALE GENOMIC DNA]</scope>
    <source>
        <strain evidence="4">husup-a2</strain>
    </source>
</reference>
<evidence type="ECO:0000313" key="3">
    <source>
        <dbReference type="EMBL" id="GAX59294.1"/>
    </source>
</evidence>
<dbReference type="InterPro" id="IPR011990">
    <property type="entry name" value="TPR-like_helical_dom_sf"/>
</dbReference>
<name>A0A286TTU7_9BACT</name>
<dbReference type="SUPFAM" id="SSF48452">
    <property type="entry name" value="TPR-like"/>
    <property type="match status" value="2"/>
</dbReference>
<dbReference type="InterPro" id="IPR019734">
    <property type="entry name" value="TPR_rpt"/>
</dbReference>
<dbReference type="AlphaFoldDB" id="A0A286TTU7"/>
<dbReference type="PROSITE" id="PS50005">
    <property type="entry name" value="TPR"/>
    <property type="match status" value="1"/>
</dbReference>
<dbReference type="Proteomes" id="UP000218542">
    <property type="component" value="Unassembled WGS sequence"/>
</dbReference>
<gene>
    <name evidence="3" type="ORF">SCALIN_C01_0225</name>
</gene>
<keyword evidence="1" id="KW-0802">TPR repeat</keyword>
<sequence>MKKFVIITDFLFFIILVILLSEAINGEVIEDEKSQKDPIIEKIREAMELSYQMDRERSEKVFDEAINKWPDDPEPYLFKGGLYLNMFQNLNNTTEEEVERLKEKILFFNNKAIEVAHKQIKTNPDDEGAQYCLGGATGNIGRFYILNGQMWKAFWKGKKGYKILKKIVDKDEEYHDAYLGLGIYNYFSAIMPKFVKALSFLLGGTTGDKDEGIRQLELVRDNSSLLSVEARKILLRTYRGEEDWDGFYHNSKWLAEHYPENIYFQVPYVYGLTQNKQISDAKNHLNSVNAMLQNDPSRLARDMRVKYCRYVGLLHYKLGDYAKSEQSYMKALELSRDVFPPTRIWGEDYYYLAASNARLEREKEAFKYLRKAIDKEWKIDNLENLPEWKPYKQNREFLLIIGKIDN</sequence>
<comment type="caution">
    <text evidence="3">The sequence shown here is derived from an EMBL/GenBank/DDBJ whole genome shotgun (WGS) entry which is preliminary data.</text>
</comment>
<keyword evidence="4" id="KW-1185">Reference proteome</keyword>
<feature type="repeat" description="TPR" evidence="1">
    <location>
        <begin position="305"/>
        <end position="338"/>
    </location>
</feature>
<keyword evidence="2" id="KW-0175">Coiled coil</keyword>